<dbReference type="InterPro" id="IPR005594">
    <property type="entry name" value="YadA_C"/>
</dbReference>
<protein>
    <submittedName>
        <fullName evidence="13">YadA-like family protein</fullName>
    </submittedName>
</protein>
<evidence type="ECO:0000256" key="10">
    <source>
        <dbReference type="ARBA" id="ARBA00023237"/>
    </source>
</evidence>
<dbReference type="InterPro" id="IPR008635">
    <property type="entry name" value="Coiled_stalk_dom"/>
</dbReference>
<dbReference type="AlphaFoldDB" id="A0A9X3L8T4"/>
<sequence>TAGAERQITNVAAATHDTDAVNLRQAIRTSRQAAQQAAREARRHTDNRVAQLRRDNNAGVASAMAMAALPSTSSPGKSMFAVGAATYDSQSAVAMGVSARSRSGAWVYRMSLSGSTAGQTGASVGVTFAW</sequence>
<evidence type="ECO:0000256" key="3">
    <source>
        <dbReference type="ARBA" id="ARBA00005848"/>
    </source>
</evidence>
<keyword evidence="9" id="KW-0472">Membrane</keyword>
<reference evidence="13" key="1">
    <citation type="submission" date="2022-12" db="EMBL/GenBank/DDBJ databases">
        <authorList>
            <person name="Voronina O.L."/>
            <person name="Kunda M.S."/>
            <person name="Ryzhova N."/>
            <person name="Aksenova E.I."/>
        </authorList>
    </citation>
    <scope>NUCLEOTIDE SEQUENCE</scope>
    <source>
        <strain evidence="13">SCCH136:Ach223948</strain>
    </source>
</reference>
<evidence type="ECO:0000259" key="11">
    <source>
        <dbReference type="Pfam" id="PF03895"/>
    </source>
</evidence>
<organism evidence="13 14">
    <name type="scientific">Alcaligenes xylosoxydans xylosoxydans</name>
    <name type="common">Achromobacter xylosoxidans</name>
    <dbReference type="NCBI Taxonomy" id="85698"/>
    <lineage>
        <taxon>Bacteria</taxon>
        <taxon>Pseudomonadati</taxon>
        <taxon>Pseudomonadota</taxon>
        <taxon>Betaproteobacteria</taxon>
        <taxon>Burkholderiales</taxon>
        <taxon>Alcaligenaceae</taxon>
        <taxon>Achromobacter</taxon>
    </lineage>
</organism>
<evidence type="ECO:0000313" key="13">
    <source>
        <dbReference type="EMBL" id="MCZ8406106.1"/>
    </source>
</evidence>
<dbReference type="RefSeq" id="WP_269866098.1">
    <property type="nucleotide sequence ID" value="NZ_JAPZVI010000080.1"/>
</dbReference>
<dbReference type="Gene3D" id="2.150.10.10">
    <property type="entry name" value="Serralysin-like metalloprotease, C-terminal"/>
    <property type="match status" value="1"/>
</dbReference>
<evidence type="ECO:0000256" key="6">
    <source>
        <dbReference type="ARBA" id="ARBA00022692"/>
    </source>
</evidence>
<evidence type="ECO:0000256" key="4">
    <source>
        <dbReference type="ARBA" id="ARBA00022448"/>
    </source>
</evidence>
<evidence type="ECO:0000256" key="5">
    <source>
        <dbReference type="ARBA" id="ARBA00022452"/>
    </source>
</evidence>
<dbReference type="GO" id="GO:0009279">
    <property type="term" value="C:cell outer membrane"/>
    <property type="evidence" value="ECO:0007669"/>
    <property type="project" value="UniProtKB-SubCell"/>
</dbReference>
<comment type="subcellular location">
    <subcellularLocation>
        <location evidence="2">Cell outer membrane</location>
    </subcellularLocation>
    <subcellularLocation>
        <location evidence="1">Cell surface</location>
    </subcellularLocation>
</comment>
<keyword evidence="7" id="KW-0732">Signal</keyword>
<dbReference type="SUPFAM" id="SSF101967">
    <property type="entry name" value="Adhesin YadA, collagen-binding domain"/>
    <property type="match status" value="1"/>
</dbReference>
<evidence type="ECO:0000256" key="9">
    <source>
        <dbReference type="ARBA" id="ARBA00023136"/>
    </source>
</evidence>
<evidence type="ECO:0000256" key="1">
    <source>
        <dbReference type="ARBA" id="ARBA00004241"/>
    </source>
</evidence>
<proteinExistence type="inferred from homology"/>
<dbReference type="InterPro" id="IPR011049">
    <property type="entry name" value="Serralysin-like_metalloprot_C"/>
</dbReference>
<evidence type="ECO:0000256" key="8">
    <source>
        <dbReference type="ARBA" id="ARBA00022927"/>
    </source>
</evidence>
<keyword evidence="5" id="KW-1134">Transmembrane beta strand</keyword>
<dbReference type="SUPFAM" id="SSF54523">
    <property type="entry name" value="Pili subunits"/>
    <property type="match status" value="1"/>
</dbReference>
<dbReference type="Pfam" id="PF03895">
    <property type="entry name" value="YadA_anchor"/>
    <property type="match status" value="1"/>
</dbReference>
<keyword evidence="8" id="KW-0653">Protein transport</keyword>
<keyword evidence="4" id="KW-0813">Transport</keyword>
<dbReference type="Gene3D" id="3.30.1300.30">
    <property type="entry name" value="GSPII I/J protein-like"/>
    <property type="match status" value="1"/>
</dbReference>
<keyword evidence="10" id="KW-0998">Cell outer membrane</keyword>
<dbReference type="GO" id="GO:0015031">
    <property type="term" value="P:protein transport"/>
    <property type="evidence" value="ECO:0007669"/>
    <property type="project" value="UniProtKB-KW"/>
</dbReference>
<dbReference type="InterPro" id="IPR045584">
    <property type="entry name" value="Pilin-like"/>
</dbReference>
<keyword evidence="6" id="KW-0812">Transmembrane</keyword>
<accession>A0A9X3L8T4</accession>
<evidence type="ECO:0000256" key="7">
    <source>
        <dbReference type="ARBA" id="ARBA00022729"/>
    </source>
</evidence>
<dbReference type="EMBL" id="JAPZVI010000080">
    <property type="protein sequence ID" value="MCZ8406106.1"/>
    <property type="molecule type" value="Genomic_DNA"/>
</dbReference>
<feature type="domain" description="Trimeric autotransporter adhesin YadA-like stalk" evidence="12">
    <location>
        <begin position="7"/>
        <end position="25"/>
    </location>
</feature>
<comment type="caution">
    <text evidence="13">The sequence shown here is derived from an EMBL/GenBank/DDBJ whole genome shotgun (WGS) entry which is preliminary data.</text>
</comment>
<dbReference type="GO" id="GO:0009986">
    <property type="term" value="C:cell surface"/>
    <property type="evidence" value="ECO:0007669"/>
    <property type="project" value="UniProtKB-SubCell"/>
</dbReference>
<gene>
    <name evidence="13" type="ORF">O9570_32040</name>
</gene>
<evidence type="ECO:0000313" key="14">
    <source>
        <dbReference type="Proteomes" id="UP001141992"/>
    </source>
</evidence>
<feature type="domain" description="Trimeric autotransporter adhesin YadA-like C-terminal membrane anchor" evidence="11">
    <location>
        <begin position="71"/>
        <end position="130"/>
    </location>
</feature>
<feature type="non-terminal residue" evidence="13">
    <location>
        <position position="1"/>
    </location>
</feature>
<dbReference type="Pfam" id="PF05662">
    <property type="entry name" value="YadA_stalk"/>
    <property type="match status" value="1"/>
</dbReference>
<name>A0A9X3L8T4_ALCXX</name>
<evidence type="ECO:0000259" key="12">
    <source>
        <dbReference type="Pfam" id="PF05662"/>
    </source>
</evidence>
<dbReference type="Proteomes" id="UP001141992">
    <property type="component" value="Unassembled WGS sequence"/>
</dbReference>
<evidence type="ECO:0000256" key="2">
    <source>
        <dbReference type="ARBA" id="ARBA00004442"/>
    </source>
</evidence>
<comment type="similarity">
    <text evidence="3">Belongs to the autotransporter-2 (AT-2) (TC 1.B.40) family.</text>
</comment>